<reference evidence="1 2" key="1">
    <citation type="journal article" date="2016" name="Nat. Commun.">
        <title>Ectomycorrhizal ecology is imprinted in the genome of the dominant symbiotic fungus Cenococcum geophilum.</title>
        <authorList>
            <consortium name="DOE Joint Genome Institute"/>
            <person name="Peter M."/>
            <person name="Kohler A."/>
            <person name="Ohm R.A."/>
            <person name="Kuo A."/>
            <person name="Krutzmann J."/>
            <person name="Morin E."/>
            <person name="Arend M."/>
            <person name="Barry K.W."/>
            <person name="Binder M."/>
            <person name="Choi C."/>
            <person name="Clum A."/>
            <person name="Copeland A."/>
            <person name="Grisel N."/>
            <person name="Haridas S."/>
            <person name="Kipfer T."/>
            <person name="LaButti K."/>
            <person name="Lindquist E."/>
            <person name="Lipzen A."/>
            <person name="Maire R."/>
            <person name="Meier B."/>
            <person name="Mihaltcheva S."/>
            <person name="Molinier V."/>
            <person name="Murat C."/>
            <person name="Poggeler S."/>
            <person name="Quandt C.A."/>
            <person name="Sperisen C."/>
            <person name="Tritt A."/>
            <person name="Tisserant E."/>
            <person name="Crous P.W."/>
            <person name="Henrissat B."/>
            <person name="Nehls U."/>
            <person name="Egli S."/>
            <person name="Spatafora J.W."/>
            <person name="Grigoriev I.V."/>
            <person name="Martin F.M."/>
        </authorList>
    </citation>
    <scope>NUCLEOTIDE SEQUENCE [LARGE SCALE GENOMIC DNA]</scope>
    <source>
        <strain evidence="1 2">CBS 459.81</strain>
    </source>
</reference>
<name>A0A8E2JG97_9PEZI</name>
<evidence type="ECO:0000313" key="2">
    <source>
        <dbReference type="Proteomes" id="UP000250266"/>
    </source>
</evidence>
<organism evidence="1 2">
    <name type="scientific">Lepidopterella palustris CBS 459.81</name>
    <dbReference type="NCBI Taxonomy" id="1314670"/>
    <lineage>
        <taxon>Eukaryota</taxon>
        <taxon>Fungi</taxon>
        <taxon>Dikarya</taxon>
        <taxon>Ascomycota</taxon>
        <taxon>Pezizomycotina</taxon>
        <taxon>Dothideomycetes</taxon>
        <taxon>Pleosporomycetidae</taxon>
        <taxon>Mytilinidiales</taxon>
        <taxon>Argynnaceae</taxon>
        <taxon>Lepidopterella</taxon>
    </lineage>
</organism>
<dbReference type="Proteomes" id="UP000250266">
    <property type="component" value="Unassembled WGS sequence"/>
</dbReference>
<dbReference type="OrthoDB" id="3788755at2759"/>
<sequence length="127" mass="14317">MCYTEHVFHNPCGHWGRGRFVGEPCIRSRIVNGRHTGCSYMESLGSGNSSEACHDCRFRQPQGAWRPFSQISSGGWEKIEEKVKERSMSTGSYPYDHEGKCLIQPRTRVRYSRIMVQVVDGGGSATT</sequence>
<evidence type="ECO:0000313" key="1">
    <source>
        <dbReference type="EMBL" id="OCK81530.1"/>
    </source>
</evidence>
<gene>
    <name evidence="1" type="ORF">K432DRAFT_14777</name>
</gene>
<protein>
    <submittedName>
        <fullName evidence="1">Uncharacterized protein</fullName>
    </submittedName>
</protein>
<proteinExistence type="predicted"/>
<dbReference type="EMBL" id="KV744917">
    <property type="protein sequence ID" value="OCK81530.1"/>
    <property type="molecule type" value="Genomic_DNA"/>
</dbReference>
<dbReference type="AlphaFoldDB" id="A0A8E2JG97"/>
<keyword evidence="2" id="KW-1185">Reference proteome</keyword>
<accession>A0A8E2JG97</accession>